<dbReference type="RefSeq" id="XP_030646779.1">
    <property type="nucleotide sequence ID" value="XM_030790919.1"/>
</dbReference>
<dbReference type="Proteomes" id="UP000504632">
    <property type="component" value="Chromosome 13"/>
</dbReference>
<protein>
    <submittedName>
        <fullName evidence="2">A-kinase-interacting protein 1</fullName>
    </submittedName>
</protein>
<dbReference type="PANTHER" id="PTHR14330">
    <property type="entry name" value="A-KINASE-INTERACTING PROTEIN 1"/>
    <property type="match status" value="1"/>
</dbReference>
<dbReference type="InParanoid" id="A0A6J2WPV8"/>
<reference evidence="2" key="1">
    <citation type="submission" date="2025-08" db="UniProtKB">
        <authorList>
            <consortium name="RefSeq"/>
        </authorList>
    </citation>
    <scope>IDENTIFICATION</scope>
</reference>
<dbReference type="Gene3D" id="2.60.40.1120">
    <property type="entry name" value="Carboxypeptidase-like, regulatory domain"/>
    <property type="match status" value="1"/>
</dbReference>
<dbReference type="CTD" id="56672"/>
<evidence type="ECO:0000313" key="1">
    <source>
        <dbReference type="Proteomes" id="UP000504632"/>
    </source>
</evidence>
<dbReference type="GO" id="GO:1901222">
    <property type="term" value="P:regulation of non-canonical NF-kappaB signal transduction"/>
    <property type="evidence" value="ECO:0007669"/>
    <property type="project" value="InterPro"/>
</dbReference>
<organism evidence="1 2">
    <name type="scientific">Chanos chanos</name>
    <name type="common">Milkfish</name>
    <name type="synonym">Mugil chanos</name>
    <dbReference type="NCBI Taxonomy" id="29144"/>
    <lineage>
        <taxon>Eukaryota</taxon>
        <taxon>Metazoa</taxon>
        <taxon>Chordata</taxon>
        <taxon>Craniata</taxon>
        <taxon>Vertebrata</taxon>
        <taxon>Euteleostomi</taxon>
        <taxon>Actinopterygii</taxon>
        <taxon>Neopterygii</taxon>
        <taxon>Teleostei</taxon>
        <taxon>Ostariophysi</taxon>
        <taxon>Gonorynchiformes</taxon>
        <taxon>Chanidae</taxon>
        <taxon>Chanos</taxon>
    </lineage>
</organism>
<keyword evidence="1" id="KW-1185">Reference proteome</keyword>
<dbReference type="PANTHER" id="PTHR14330:SF2">
    <property type="entry name" value="A-KINASE-INTERACTING PROTEIN 1"/>
    <property type="match status" value="1"/>
</dbReference>
<dbReference type="GeneID" id="115826965"/>
<gene>
    <name evidence="2" type="primary">akip1</name>
</gene>
<dbReference type="AlphaFoldDB" id="A0A6J2WPV8"/>
<sequence length="167" mass="18844">MASQSWLESSLRRSSRMGREVLERAQRRSVDWSSVRLSTRPEYSVKRVETQEDLVHSNLDKAFAAIVEIMTETSNQCKNFYQSANLAKASNQEKTHVCRYHSLRVPGTSQQTPTERSRVPVSSEPEDFLIEVSPGTYAITAGMQDVSSQTQVVRVDAGESRTLTFNL</sequence>
<dbReference type="GO" id="GO:0005654">
    <property type="term" value="C:nucleoplasm"/>
    <property type="evidence" value="ECO:0007669"/>
    <property type="project" value="TreeGrafter"/>
</dbReference>
<dbReference type="InterPro" id="IPR033214">
    <property type="entry name" value="AKIP1"/>
</dbReference>
<dbReference type="OrthoDB" id="5945634at2759"/>
<name>A0A6J2WPV8_CHACN</name>
<accession>A0A6J2WPV8</accession>
<proteinExistence type="predicted"/>
<evidence type="ECO:0000313" key="2">
    <source>
        <dbReference type="RefSeq" id="XP_030646779.1"/>
    </source>
</evidence>